<dbReference type="OrthoDB" id="285952at2"/>
<comment type="similarity">
    <text evidence="2 4">Belongs to the FliE family.</text>
</comment>
<dbReference type="PANTHER" id="PTHR34653:SF1">
    <property type="entry name" value="FLAGELLAR HOOK-BASAL BODY COMPLEX PROTEIN FLIE"/>
    <property type="match status" value="1"/>
</dbReference>
<reference evidence="6 7" key="1">
    <citation type="submission" date="2017-05" db="EMBL/GenBank/DDBJ databases">
        <authorList>
            <person name="Varghese N."/>
            <person name="Submissions S."/>
        </authorList>
    </citation>
    <scope>NUCLEOTIDE SEQUENCE [LARGE SCALE GENOMIC DNA]</scope>
    <source>
        <strain evidence="6 7">DSM 21985</strain>
    </source>
</reference>
<evidence type="ECO:0000256" key="3">
    <source>
        <dbReference type="ARBA" id="ARBA00023143"/>
    </source>
</evidence>
<gene>
    <name evidence="4" type="primary">fliE</name>
    <name evidence="6" type="ORF">SAMN06265219_111115</name>
</gene>
<accession>A0A521EEL8</accession>
<evidence type="ECO:0000256" key="2">
    <source>
        <dbReference type="ARBA" id="ARBA00009272"/>
    </source>
</evidence>
<dbReference type="GO" id="GO:0009425">
    <property type="term" value="C:bacterial-type flagellum basal body"/>
    <property type="evidence" value="ECO:0007669"/>
    <property type="project" value="UniProtKB-SubCell"/>
</dbReference>
<dbReference type="Proteomes" id="UP000317557">
    <property type="component" value="Unassembled WGS sequence"/>
</dbReference>
<keyword evidence="6" id="KW-0969">Cilium</keyword>
<organism evidence="6 7">
    <name type="scientific">Gracilimonas mengyeensis</name>
    <dbReference type="NCBI Taxonomy" id="1302730"/>
    <lineage>
        <taxon>Bacteria</taxon>
        <taxon>Pseudomonadati</taxon>
        <taxon>Balneolota</taxon>
        <taxon>Balneolia</taxon>
        <taxon>Balneolales</taxon>
        <taxon>Balneolaceae</taxon>
        <taxon>Gracilimonas</taxon>
    </lineage>
</organism>
<keyword evidence="6" id="KW-0282">Flagellum</keyword>
<keyword evidence="6" id="KW-0966">Cell projection</keyword>
<evidence type="ECO:0000313" key="6">
    <source>
        <dbReference type="EMBL" id="SMO81911.1"/>
    </source>
</evidence>
<protein>
    <recommendedName>
        <fullName evidence="4 5">Flagellar hook-basal body complex protein FliE</fullName>
    </recommendedName>
</protein>
<dbReference type="HAMAP" id="MF_00724">
    <property type="entry name" value="FliE"/>
    <property type="match status" value="1"/>
</dbReference>
<evidence type="ECO:0000256" key="4">
    <source>
        <dbReference type="HAMAP-Rule" id="MF_00724"/>
    </source>
</evidence>
<name>A0A521EEL8_9BACT</name>
<keyword evidence="7" id="KW-1185">Reference proteome</keyword>
<proteinExistence type="inferred from homology"/>
<evidence type="ECO:0000256" key="5">
    <source>
        <dbReference type="NCBIfam" id="TIGR00205"/>
    </source>
</evidence>
<dbReference type="GO" id="GO:0003774">
    <property type="term" value="F:cytoskeletal motor activity"/>
    <property type="evidence" value="ECO:0007669"/>
    <property type="project" value="InterPro"/>
</dbReference>
<dbReference type="GO" id="GO:0071973">
    <property type="term" value="P:bacterial-type flagellum-dependent cell motility"/>
    <property type="evidence" value="ECO:0007669"/>
    <property type="project" value="InterPro"/>
</dbReference>
<dbReference type="PRINTS" id="PR01006">
    <property type="entry name" value="FLGHOOKFLIE"/>
</dbReference>
<dbReference type="PANTHER" id="PTHR34653">
    <property type="match status" value="1"/>
</dbReference>
<dbReference type="AlphaFoldDB" id="A0A521EEL8"/>
<dbReference type="NCBIfam" id="TIGR00205">
    <property type="entry name" value="fliE"/>
    <property type="match status" value="1"/>
</dbReference>
<dbReference type="GO" id="GO:0005198">
    <property type="term" value="F:structural molecule activity"/>
    <property type="evidence" value="ECO:0007669"/>
    <property type="project" value="UniProtKB-UniRule"/>
</dbReference>
<keyword evidence="3 4" id="KW-0975">Bacterial flagellum</keyword>
<sequence>MTDPVQLQQGIPLKLPNSSELNPKHFNIEIEEGADSFTEMLTKAINRVDETMKGSEKSMQDYISGKTDNVHDVMISMQRAQMSFQMMVEIRNKAIEAYGELSRMQI</sequence>
<dbReference type="InterPro" id="IPR001624">
    <property type="entry name" value="FliE"/>
</dbReference>
<dbReference type="Pfam" id="PF02049">
    <property type="entry name" value="FliE"/>
    <property type="match status" value="1"/>
</dbReference>
<dbReference type="EMBL" id="FXTP01000011">
    <property type="protein sequence ID" value="SMO81911.1"/>
    <property type="molecule type" value="Genomic_DNA"/>
</dbReference>
<comment type="subcellular location">
    <subcellularLocation>
        <location evidence="1 4">Bacterial flagellum basal body</location>
    </subcellularLocation>
</comment>
<evidence type="ECO:0000256" key="1">
    <source>
        <dbReference type="ARBA" id="ARBA00004117"/>
    </source>
</evidence>
<dbReference type="RefSeq" id="WP_142455109.1">
    <property type="nucleotide sequence ID" value="NZ_FXTP01000011.1"/>
</dbReference>
<evidence type="ECO:0000313" key="7">
    <source>
        <dbReference type="Proteomes" id="UP000317557"/>
    </source>
</evidence>